<keyword evidence="3 5" id="KW-1133">Transmembrane helix</keyword>
<keyword evidence="4 5" id="KW-0472">Membrane</keyword>
<evidence type="ECO:0000313" key="7">
    <source>
        <dbReference type="EMBL" id="VVG72874.1"/>
    </source>
</evidence>
<feature type="transmembrane region" description="Helical" evidence="5">
    <location>
        <begin position="408"/>
        <end position="427"/>
    </location>
</feature>
<protein>
    <submittedName>
        <fullName evidence="7">MFS transporter</fullName>
    </submittedName>
</protein>
<feature type="transmembrane region" description="Helical" evidence="5">
    <location>
        <begin position="219"/>
        <end position="241"/>
    </location>
</feature>
<gene>
    <name evidence="7" type="ORF">PAP18089_03877</name>
</gene>
<proteinExistence type="predicted"/>
<dbReference type="AlphaFoldDB" id="A0A5E5P962"/>
<dbReference type="SUPFAM" id="SSF103473">
    <property type="entry name" value="MFS general substrate transporter"/>
    <property type="match status" value="1"/>
</dbReference>
<evidence type="ECO:0000313" key="8">
    <source>
        <dbReference type="Proteomes" id="UP000364291"/>
    </source>
</evidence>
<evidence type="ECO:0000256" key="2">
    <source>
        <dbReference type="ARBA" id="ARBA00022692"/>
    </source>
</evidence>
<dbReference type="Pfam" id="PF00083">
    <property type="entry name" value="Sugar_tr"/>
    <property type="match status" value="1"/>
</dbReference>
<dbReference type="Gene3D" id="1.20.1250.20">
    <property type="entry name" value="MFS general substrate transporter like domains"/>
    <property type="match status" value="1"/>
</dbReference>
<evidence type="ECO:0000256" key="5">
    <source>
        <dbReference type="SAM" id="Phobius"/>
    </source>
</evidence>
<dbReference type="InterPro" id="IPR020846">
    <property type="entry name" value="MFS_dom"/>
</dbReference>
<dbReference type="CDD" id="cd17316">
    <property type="entry name" value="MFS_SV2_like"/>
    <property type="match status" value="1"/>
</dbReference>
<accession>A0A5E5P962</accession>
<dbReference type="PANTHER" id="PTHR23508:SF10">
    <property type="entry name" value="CARBOXYLIC ACID TRANSPORTER PROTEIN HOMOLOG"/>
    <property type="match status" value="1"/>
</dbReference>
<dbReference type="InterPro" id="IPR036259">
    <property type="entry name" value="MFS_trans_sf"/>
</dbReference>
<feature type="transmembrane region" description="Helical" evidence="5">
    <location>
        <begin position="287"/>
        <end position="307"/>
    </location>
</feature>
<feature type="transmembrane region" description="Helical" evidence="5">
    <location>
        <begin position="262"/>
        <end position="281"/>
    </location>
</feature>
<reference evidence="7 8" key="1">
    <citation type="submission" date="2019-08" db="EMBL/GenBank/DDBJ databases">
        <authorList>
            <person name="Peeters C."/>
        </authorList>
    </citation>
    <scope>NUCLEOTIDE SEQUENCE [LARGE SCALE GENOMIC DNA]</scope>
    <source>
        <strain evidence="7 8">LMG 18089</strain>
    </source>
</reference>
<dbReference type="PANTHER" id="PTHR23508">
    <property type="entry name" value="CARBOXYLIC ACID TRANSPORTER PROTEIN HOMOLOG"/>
    <property type="match status" value="1"/>
</dbReference>
<sequence length="566" mass="59744">MLCKCLMHECNQLIFMEIFALCCCATSKIRFVKRESSKHITRKHLDAPVPSGNIATFGAGQTDHRFSLFRIMSVDVSLSSAASAHASPAVSSASHAKGAAGPAVIRSAADVAQLVNEGGARVSNARWIVAIALGGVFLDAYDLGALAFGLKDVAREFHLTPAGTGMVASAITFGAIVGAFLGGYFTDRIGRYRVFMADMLCFVIAAIACAFAPNEYVLAGARFVMGLGVGIDLPVAMAFLAEFSKLKGRGNKAARVAMWCPTWYAAICASYLLVLLCYSVLPSSHSALLWRIILGFGAIPALAIIAVRSRYMSESPVWAANQGDLEGAAKILKRSYGIDAVVAADAQRVAPKRPAAWRNYGALLKGVYLRRTTLATIIAVASSFAYNAVAFGLPVIIASFLAQSMLTTILMSLALNLLFAFTGGLLGVRLVPKVGAWKLTVLGYACQLAALVGLALVGKPDGAVQVAWALGFLALFLLGQGFGPGAHSMTFASLSYPTSLRGVGVGFNQTLMRTSSTVSLFLFPVLAAALATKVFWVIAAAPAIGLLALLAIRWEPSNYDVDAEDF</sequence>
<feature type="transmembrane region" description="Helical" evidence="5">
    <location>
        <begin position="520"/>
        <end position="552"/>
    </location>
</feature>
<comment type="subcellular location">
    <subcellularLocation>
        <location evidence="1">Membrane</location>
        <topology evidence="1">Multi-pass membrane protein</topology>
    </subcellularLocation>
</comment>
<evidence type="ECO:0000256" key="4">
    <source>
        <dbReference type="ARBA" id="ARBA00023136"/>
    </source>
</evidence>
<dbReference type="InterPro" id="IPR005829">
    <property type="entry name" value="Sugar_transporter_CS"/>
</dbReference>
<dbReference type="GO" id="GO:0046943">
    <property type="term" value="F:carboxylic acid transmembrane transporter activity"/>
    <property type="evidence" value="ECO:0007669"/>
    <property type="project" value="TreeGrafter"/>
</dbReference>
<feature type="transmembrane region" description="Helical" evidence="5">
    <location>
        <begin position="127"/>
        <end position="150"/>
    </location>
</feature>
<dbReference type="EMBL" id="CABPSX010000008">
    <property type="protein sequence ID" value="VVG72874.1"/>
    <property type="molecule type" value="Genomic_DNA"/>
</dbReference>
<dbReference type="InterPro" id="IPR005828">
    <property type="entry name" value="MFS_sugar_transport-like"/>
</dbReference>
<feature type="domain" description="Major facilitator superfamily (MFS) profile" evidence="6">
    <location>
        <begin position="128"/>
        <end position="557"/>
    </location>
</feature>
<feature type="transmembrane region" description="Helical" evidence="5">
    <location>
        <begin position="194"/>
        <end position="213"/>
    </location>
</feature>
<name>A0A5E5P962_9BURK</name>
<feature type="transmembrane region" description="Helical" evidence="5">
    <location>
        <begin position="162"/>
        <end position="182"/>
    </location>
</feature>
<feature type="transmembrane region" description="Helical" evidence="5">
    <location>
        <begin position="439"/>
        <end position="457"/>
    </location>
</feature>
<organism evidence="7 8">
    <name type="scientific">Pandoraea apista</name>
    <dbReference type="NCBI Taxonomy" id="93218"/>
    <lineage>
        <taxon>Bacteria</taxon>
        <taxon>Pseudomonadati</taxon>
        <taxon>Pseudomonadota</taxon>
        <taxon>Betaproteobacteria</taxon>
        <taxon>Burkholderiales</taxon>
        <taxon>Burkholderiaceae</taxon>
        <taxon>Pandoraea</taxon>
    </lineage>
</organism>
<dbReference type="GO" id="GO:0005886">
    <property type="term" value="C:plasma membrane"/>
    <property type="evidence" value="ECO:0007669"/>
    <property type="project" value="TreeGrafter"/>
</dbReference>
<evidence type="ECO:0000256" key="3">
    <source>
        <dbReference type="ARBA" id="ARBA00022989"/>
    </source>
</evidence>
<dbReference type="PROSITE" id="PS50850">
    <property type="entry name" value="MFS"/>
    <property type="match status" value="1"/>
</dbReference>
<dbReference type="PROSITE" id="PS00217">
    <property type="entry name" value="SUGAR_TRANSPORT_2"/>
    <property type="match status" value="1"/>
</dbReference>
<evidence type="ECO:0000259" key="6">
    <source>
        <dbReference type="PROSITE" id="PS50850"/>
    </source>
</evidence>
<feature type="transmembrane region" description="Helical" evidence="5">
    <location>
        <begin position="374"/>
        <end position="402"/>
    </location>
</feature>
<feature type="transmembrane region" description="Helical" evidence="5">
    <location>
        <begin position="463"/>
        <end position="483"/>
    </location>
</feature>
<keyword evidence="2 5" id="KW-0812">Transmembrane</keyword>
<evidence type="ECO:0000256" key="1">
    <source>
        <dbReference type="ARBA" id="ARBA00004141"/>
    </source>
</evidence>
<dbReference type="Proteomes" id="UP000364291">
    <property type="component" value="Unassembled WGS sequence"/>
</dbReference>